<dbReference type="PANTHER" id="PTHR11953">
    <property type="entry name" value="EXOSOME COMPLEX COMPONENT"/>
    <property type="match status" value="1"/>
</dbReference>
<dbReference type="GO" id="GO:0000175">
    <property type="term" value="F:3'-5'-RNA exonuclease activity"/>
    <property type="evidence" value="ECO:0007669"/>
    <property type="project" value="UniProtKB-UniRule"/>
</dbReference>
<comment type="similarity">
    <text evidence="1 6">Belongs to the RNase PH family.</text>
</comment>
<protein>
    <recommendedName>
        <fullName evidence="6">Ribonuclease PH</fullName>
        <shortName evidence="6">RNase PH</shortName>
        <ecNumber evidence="6">2.7.7.56</ecNumber>
    </recommendedName>
    <alternativeName>
        <fullName evidence="6">tRNA nucleotidyltransferase</fullName>
    </alternativeName>
</protein>
<dbReference type="InterPro" id="IPR002381">
    <property type="entry name" value="RNase_PH_bac-type"/>
</dbReference>
<evidence type="ECO:0000259" key="8">
    <source>
        <dbReference type="Pfam" id="PF03725"/>
    </source>
</evidence>
<dbReference type="Pfam" id="PF03725">
    <property type="entry name" value="RNase_PH_C"/>
    <property type="match status" value="1"/>
</dbReference>
<keyword evidence="5" id="KW-0694">RNA-binding</keyword>
<comment type="catalytic activity">
    <reaction evidence="6">
        <text>tRNA(n+1) + phosphate = tRNA(n) + a ribonucleoside 5'-diphosphate</text>
        <dbReference type="Rhea" id="RHEA:10628"/>
        <dbReference type="Rhea" id="RHEA-COMP:17343"/>
        <dbReference type="Rhea" id="RHEA-COMP:17344"/>
        <dbReference type="ChEBI" id="CHEBI:43474"/>
        <dbReference type="ChEBI" id="CHEBI:57930"/>
        <dbReference type="ChEBI" id="CHEBI:173114"/>
        <dbReference type="EC" id="2.7.7.56"/>
    </reaction>
</comment>
<proteinExistence type="inferred from homology"/>
<dbReference type="EC" id="2.7.7.56" evidence="6"/>
<feature type="binding site" evidence="6">
    <location>
        <begin position="128"/>
        <end position="130"/>
    </location>
    <ligand>
        <name>phosphate</name>
        <dbReference type="ChEBI" id="CHEBI:43474"/>
        <note>substrate</note>
    </ligand>
</feature>
<dbReference type="FunFam" id="3.30.230.70:FF:000003">
    <property type="entry name" value="Ribonuclease PH"/>
    <property type="match status" value="1"/>
</dbReference>
<keyword evidence="2 6" id="KW-0698">rRNA processing</keyword>
<keyword evidence="10" id="KW-1185">Reference proteome</keyword>
<keyword evidence="6" id="KW-0548">Nucleotidyltransferase</keyword>
<evidence type="ECO:0000256" key="5">
    <source>
        <dbReference type="ARBA" id="ARBA00022884"/>
    </source>
</evidence>
<dbReference type="Proteomes" id="UP000244792">
    <property type="component" value="Chromosome"/>
</dbReference>
<keyword evidence="3 6" id="KW-0820">tRNA-binding</keyword>
<dbReference type="InterPro" id="IPR036345">
    <property type="entry name" value="ExoRNase_PH_dom2_sf"/>
</dbReference>
<dbReference type="SUPFAM" id="SSF55666">
    <property type="entry name" value="Ribonuclease PH domain 2-like"/>
    <property type="match status" value="1"/>
</dbReference>
<dbReference type="CDD" id="cd11362">
    <property type="entry name" value="RNase_PH_bact"/>
    <property type="match status" value="1"/>
</dbReference>
<evidence type="ECO:0000313" key="9">
    <source>
        <dbReference type="EMBL" id="AWB10245.1"/>
    </source>
</evidence>
<comment type="subunit">
    <text evidence="6">Homohexameric ring arranged as a trimer of dimers.</text>
</comment>
<sequence length="244" mass="27209">MLKIRLDKTRKNDELRHIEIIKDFLIYPEGSVLISFGNTKVICNASVEDKVPPFLKGSGSGWITSEYSMIPRATQDRNVRESTSGKVSGRNQEIQRIIGRSLRSAVDLSLLGERTIYIDAEVIQADAGTRCASITGGFVALVLALRKLKEYGLIKASPLKYYVAAVSVAILNDEVILDPNFEEDVVADVDLNIIANENREIIEIQGTAEKKPFSKEKLNEILYIAYIGIEKIIAIQKKVLKLTR</sequence>
<evidence type="ECO:0000256" key="4">
    <source>
        <dbReference type="ARBA" id="ARBA00022694"/>
    </source>
</evidence>
<evidence type="ECO:0000256" key="2">
    <source>
        <dbReference type="ARBA" id="ARBA00022552"/>
    </source>
</evidence>
<feature type="domain" description="Exoribonuclease phosphorolytic" evidence="7">
    <location>
        <begin position="14"/>
        <end position="144"/>
    </location>
</feature>
<dbReference type="HAMAP" id="MF_00564">
    <property type="entry name" value="RNase_PH"/>
    <property type="match status" value="1"/>
</dbReference>
<dbReference type="InterPro" id="IPR018336">
    <property type="entry name" value="RNase_PH_CS"/>
</dbReference>
<reference evidence="9 10" key="1">
    <citation type="submission" date="2017-04" db="EMBL/GenBank/DDBJ databases">
        <title>Genomic insights into metabolism of Thermodesulfobium acidiphilum.</title>
        <authorList>
            <person name="Toshchakov S.V."/>
            <person name="Frolov E.N."/>
            <person name="Kublanov I.V."/>
            <person name="Samarov N.I."/>
            <person name="Novikov A."/>
            <person name="Lebedinsky A.V."/>
            <person name="Bonch-Osmolovskaya E.A."/>
            <person name="Chernyh N.A."/>
        </authorList>
    </citation>
    <scope>NUCLEOTIDE SEQUENCE [LARGE SCALE GENOMIC DNA]</scope>
    <source>
        <strain evidence="9 10">3127-1</strain>
    </source>
</reference>
<dbReference type="InterPro" id="IPR020568">
    <property type="entry name" value="Ribosomal_Su5_D2-typ_SF"/>
</dbReference>
<keyword evidence="4 6" id="KW-0819">tRNA processing</keyword>
<accession>A0A2R4W0E3</accession>
<feature type="binding site" evidence="6">
    <location>
        <position position="90"/>
    </location>
    <ligand>
        <name>phosphate</name>
        <dbReference type="ChEBI" id="CHEBI:43474"/>
        <note>substrate</note>
    </ligand>
</feature>
<dbReference type="InterPro" id="IPR001247">
    <property type="entry name" value="ExoRNase_PH_dom1"/>
</dbReference>
<dbReference type="InterPro" id="IPR050080">
    <property type="entry name" value="RNase_PH"/>
</dbReference>
<dbReference type="EMBL" id="CP020921">
    <property type="protein sequence ID" value="AWB10245.1"/>
    <property type="molecule type" value="Genomic_DNA"/>
</dbReference>
<comment type="function">
    <text evidence="6">Phosphorolytic 3'-5' exoribonuclease that plays an important role in tRNA 3'-end maturation. Removes nucleotide residues following the 3'-CCA terminus of tRNAs; can also add nucleotides to the ends of RNA molecules by using nucleoside diphosphates as substrates, but this may not be physiologically important. Probably plays a role in initiation of 16S rRNA degradation (leading to ribosome degradation) during starvation.</text>
</comment>
<dbReference type="GO" id="GO:0000049">
    <property type="term" value="F:tRNA binding"/>
    <property type="evidence" value="ECO:0007669"/>
    <property type="project" value="UniProtKB-UniRule"/>
</dbReference>
<evidence type="ECO:0000259" key="7">
    <source>
        <dbReference type="Pfam" id="PF01138"/>
    </source>
</evidence>
<feature type="domain" description="Exoribonuclease phosphorolytic" evidence="8">
    <location>
        <begin position="162"/>
        <end position="226"/>
    </location>
</feature>
<dbReference type="GO" id="GO:0016075">
    <property type="term" value="P:rRNA catabolic process"/>
    <property type="evidence" value="ECO:0007669"/>
    <property type="project" value="UniProtKB-UniRule"/>
</dbReference>
<dbReference type="Pfam" id="PF01138">
    <property type="entry name" value="RNase_PH"/>
    <property type="match status" value="1"/>
</dbReference>
<dbReference type="GO" id="GO:0009022">
    <property type="term" value="F:tRNA nucleotidyltransferase activity"/>
    <property type="evidence" value="ECO:0007669"/>
    <property type="project" value="UniProtKB-UniRule"/>
</dbReference>
<keyword evidence="6" id="KW-0808">Transferase</keyword>
<evidence type="ECO:0000256" key="6">
    <source>
        <dbReference type="HAMAP-Rule" id="MF_00564"/>
    </source>
</evidence>
<organism evidence="9 10">
    <name type="scientific">Thermodesulfobium acidiphilum</name>
    <dbReference type="NCBI Taxonomy" id="1794699"/>
    <lineage>
        <taxon>Bacteria</taxon>
        <taxon>Pseudomonadati</taxon>
        <taxon>Thermodesulfobiota</taxon>
        <taxon>Thermodesulfobiia</taxon>
        <taxon>Thermodesulfobiales</taxon>
        <taxon>Thermodesulfobiaceae</taxon>
        <taxon>Thermodesulfobium</taxon>
    </lineage>
</organism>
<dbReference type="InterPro" id="IPR027408">
    <property type="entry name" value="PNPase/RNase_PH_dom_sf"/>
</dbReference>
<evidence type="ECO:0000256" key="1">
    <source>
        <dbReference type="ARBA" id="ARBA00006678"/>
    </source>
</evidence>
<dbReference type="InterPro" id="IPR015847">
    <property type="entry name" value="ExoRNase_PH_dom2"/>
</dbReference>
<dbReference type="SUPFAM" id="SSF54211">
    <property type="entry name" value="Ribosomal protein S5 domain 2-like"/>
    <property type="match status" value="1"/>
</dbReference>
<gene>
    <name evidence="6" type="primary">rph</name>
    <name evidence="9" type="ORF">TDSAC_0888</name>
</gene>
<dbReference type="GO" id="GO:0031125">
    <property type="term" value="P:rRNA 3'-end processing"/>
    <property type="evidence" value="ECO:0007669"/>
    <property type="project" value="UniProtKB-ARBA"/>
</dbReference>
<evidence type="ECO:0000256" key="3">
    <source>
        <dbReference type="ARBA" id="ARBA00022555"/>
    </source>
</evidence>
<evidence type="ECO:0000313" key="10">
    <source>
        <dbReference type="Proteomes" id="UP000244792"/>
    </source>
</evidence>
<dbReference type="AlphaFoldDB" id="A0A2R4W0E3"/>
<dbReference type="KEGG" id="taci:TDSAC_0888"/>
<name>A0A2R4W0E3_THEAF</name>
<dbReference type="PANTHER" id="PTHR11953:SF0">
    <property type="entry name" value="EXOSOME COMPLEX COMPONENT RRP41"/>
    <property type="match status" value="1"/>
</dbReference>
<dbReference type="PROSITE" id="PS01277">
    <property type="entry name" value="RIBONUCLEASE_PH"/>
    <property type="match status" value="1"/>
</dbReference>
<dbReference type="NCBIfam" id="TIGR01966">
    <property type="entry name" value="RNasePH"/>
    <property type="match status" value="1"/>
</dbReference>
<dbReference type="GO" id="GO:0008033">
    <property type="term" value="P:tRNA processing"/>
    <property type="evidence" value="ECO:0007669"/>
    <property type="project" value="UniProtKB-UniRule"/>
</dbReference>
<dbReference type="Gene3D" id="3.30.230.70">
    <property type="entry name" value="GHMP Kinase, N-terminal domain"/>
    <property type="match status" value="1"/>
</dbReference>